<sequence>MLYTDVQYLPGDRTFYSQLLPVLEQEDIMPQIYNLLRHKGKLSQTPLDFQMKLQRRRETTMFQNMYVKRETEQVLRLFDRVGISAIWLKGTRFAERFFGDLGDRPTSDIDILVPRELSNEVISALLSIGYDGPHNDIPGHYHETFIKQTNDLHPLILEVHYNVIRTTDGDVNLKEFWEEAQIIESYQCIYELSINHTFYMACIHATRHWFESEKTRIDILQILNNKDFTVDLFEILNKSRRDDTLSLVCTVLSNLYELYPFLKGVQSLPHGLENNHFRTRFRSKVALNLAIIEGWPRKIQYLNRWLFPPAQEARLWIRRGRKEHVGFLQLYVLLYWQRLNKLISILTTADN</sequence>
<name>A0ABW4JD91_9BACL</name>
<evidence type="ECO:0000313" key="1">
    <source>
        <dbReference type="EMBL" id="MFD1674326.1"/>
    </source>
</evidence>
<comment type="caution">
    <text evidence="1">The sequence shown here is derived from an EMBL/GenBank/DDBJ whole genome shotgun (WGS) entry which is preliminary data.</text>
</comment>
<dbReference type="Pfam" id="PF14907">
    <property type="entry name" value="NTP_transf_5"/>
    <property type="match status" value="1"/>
</dbReference>
<keyword evidence="2" id="KW-1185">Reference proteome</keyword>
<dbReference type="InterPro" id="IPR039498">
    <property type="entry name" value="NTP_transf_5"/>
</dbReference>
<dbReference type="RefSeq" id="WP_377942199.1">
    <property type="nucleotide sequence ID" value="NZ_JBHUCX010000019.1"/>
</dbReference>
<reference evidence="2" key="1">
    <citation type="journal article" date="2019" name="Int. J. Syst. Evol. Microbiol.">
        <title>The Global Catalogue of Microorganisms (GCM) 10K type strain sequencing project: providing services to taxonomists for standard genome sequencing and annotation.</title>
        <authorList>
            <consortium name="The Broad Institute Genomics Platform"/>
            <consortium name="The Broad Institute Genome Sequencing Center for Infectious Disease"/>
            <person name="Wu L."/>
            <person name="Ma J."/>
        </authorList>
    </citation>
    <scope>NUCLEOTIDE SEQUENCE [LARGE SCALE GENOMIC DNA]</scope>
    <source>
        <strain evidence="2">CGMCC 1.12286</strain>
    </source>
</reference>
<proteinExistence type="predicted"/>
<protein>
    <submittedName>
        <fullName evidence="1">Nucleotidyltransferase family protein</fullName>
    </submittedName>
</protein>
<accession>A0ABW4JD91</accession>
<dbReference type="EMBL" id="JBHUCX010000019">
    <property type="protein sequence ID" value="MFD1674326.1"/>
    <property type="molecule type" value="Genomic_DNA"/>
</dbReference>
<evidence type="ECO:0000313" key="2">
    <source>
        <dbReference type="Proteomes" id="UP001597079"/>
    </source>
</evidence>
<gene>
    <name evidence="1" type="ORF">ACFSB2_06350</name>
</gene>
<organism evidence="1 2">
    <name type="scientific">Alicyclobacillus fodiniaquatilis</name>
    <dbReference type="NCBI Taxonomy" id="1661150"/>
    <lineage>
        <taxon>Bacteria</taxon>
        <taxon>Bacillati</taxon>
        <taxon>Bacillota</taxon>
        <taxon>Bacilli</taxon>
        <taxon>Bacillales</taxon>
        <taxon>Alicyclobacillaceae</taxon>
        <taxon>Alicyclobacillus</taxon>
    </lineage>
</organism>
<dbReference type="Proteomes" id="UP001597079">
    <property type="component" value="Unassembled WGS sequence"/>
</dbReference>